<dbReference type="InterPro" id="IPR015421">
    <property type="entry name" value="PyrdxlP-dep_Trfase_major"/>
</dbReference>
<evidence type="ECO:0000256" key="3">
    <source>
        <dbReference type="ARBA" id="ARBA00022793"/>
    </source>
</evidence>
<dbReference type="PANTHER" id="PTHR11999">
    <property type="entry name" value="GROUP II PYRIDOXAL-5-PHOSPHATE DECARBOXYLASE"/>
    <property type="match status" value="1"/>
</dbReference>
<dbReference type="GO" id="GO:0005737">
    <property type="term" value="C:cytoplasm"/>
    <property type="evidence" value="ECO:0007669"/>
    <property type="project" value="TreeGrafter"/>
</dbReference>
<dbReference type="InterPro" id="IPR010977">
    <property type="entry name" value="Aromatic_deC"/>
</dbReference>
<protein>
    <submittedName>
        <fullName evidence="8">Amino acid decarboxylase</fullName>
    </submittedName>
</protein>
<evidence type="ECO:0000313" key="9">
    <source>
        <dbReference type="Proteomes" id="UP000777784"/>
    </source>
</evidence>
<dbReference type="Gene3D" id="3.40.640.10">
    <property type="entry name" value="Type I PLP-dependent aspartate aminotransferase-like (Major domain)"/>
    <property type="match status" value="1"/>
</dbReference>
<comment type="caution">
    <text evidence="8">The sequence shown here is derived from an EMBL/GenBank/DDBJ whole genome shotgun (WGS) entry which is preliminary data.</text>
</comment>
<gene>
    <name evidence="8" type="ORF">KJ970_17525</name>
</gene>
<dbReference type="GO" id="GO:0016831">
    <property type="term" value="F:carboxy-lyase activity"/>
    <property type="evidence" value="ECO:0007669"/>
    <property type="project" value="UniProtKB-KW"/>
</dbReference>
<reference evidence="8" key="1">
    <citation type="submission" date="2021-05" db="EMBL/GenBank/DDBJ databases">
        <title>Energy efficiency and biological interactions define the core microbiome of deep oligotrophic groundwater.</title>
        <authorList>
            <person name="Mehrshad M."/>
            <person name="Lopez-Fernandez M."/>
            <person name="Bell E."/>
            <person name="Bernier-Latmani R."/>
            <person name="Bertilsson S."/>
            <person name="Dopson M."/>
        </authorList>
    </citation>
    <scope>NUCLEOTIDE SEQUENCE</scope>
    <source>
        <strain evidence="8">Modern_marine.mb.64</strain>
    </source>
</reference>
<feature type="modified residue" description="N6-(pyridoxal phosphate)lysine" evidence="6">
    <location>
        <position position="312"/>
    </location>
</feature>
<keyword evidence="3" id="KW-0210">Decarboxylase</keyword>
<dbReference type="InterPro" id="IPR002129">
    <property type="entry name" value="PyrdxlP-dep_de-COase"/>
</dbReference>
<dbReference type="GO" id="GO:0006520">
    <property type="term" value="P:amino acid metabolic process"/>
    <property type="evidence" value="ECO:0007669"/>
    <property type="project" value="InterPro"/>
</dbReference>
<comment type="cofactor">
    <cofactor evidence="1 6 7">
        <name>pyridoxal 5'-phosphate</name>
        <dbReference type="ChEBI" id="CHEBI:597326"/>
    </cofactor>
</comment>
<dbReference type="GO" id="GO:0030170">
    <property type="term" value="F:pyridoxal phosphate binding"/>
    <property type="evidence" value="ECO:0007669"/>
    <property type="project" value="InterPro"/>
</dbReference>
<evidence type="ECO:0000313" key="8">
    <source>
        <dbReference type="EMBL" id="MBU2692720.1"/>
    </source>
</evidence>
<keyword evidence="5 7" id="KW-0456">Lyase</keyword>
<proteinExistence type="inferred from homology"/>
<dbReference type="InterPro" id="IPR015424">
    <property type="entry name" value="PyrdxlP-dep_Trfase"/>
</dbReference>
<dbReference type="Gene3D" id="3.90.1150.10">
    <property type="entry name" value="Aspartate Aminotransferase, domain 1"/>
    <property type="match status" value="1"/>
</dbReference>
<dbReference type="PRINTS" id="PR00800">
    <property type="entry name" value="YHDCRBOXLASE"/>
</dbReference>
<evidence type="ECO:0000256" key="5">
    <source>
        <dbReference type="ARBA" id="ARBA00023239"/>
    </source>
</evidence>
<organism evidence="8 9">
    <name type="scientific">Eiseniibacteriota bacterium</name>
    <dbReference type="NCBI Taxonomy" id="2212470"/>
    <lineage>
        <taxon>Bacteria</taxon>
        <taxon>Candidatus Eiseniibacteriota</taxon>
    </lineage>
</organism>
<dbReference type="Gene3D" id="1.20.1340.10">
    <property type="entry name" value="dopa decarboxylase, N-terminal domain"/>
    <property type="match status" value="1"/>
</dbReference>
<dbReference type="PANTHER" id="PTHR11999:SF70">
    <property type="entry name" value="MIP05841P"/>
    <property type="match status" value="1"/>
</dbReference>
<dbReference type="AlphaFoldDB" id="A0A948RX90"/>
<comment type="similarity">
    <text evidence="2 7">Belongs to the group II decarboxylase family.</text>
</comment>
<keyword evidence="4 6" id="KW-0663">Pyridoxal phosphate</keyword>
<accession>A0A948RX90</accession>
<evidence type="ECO:0000256" key="7">
    <source>
        <dbReference type="RuleBase" id="RU000382"/>
    </source>
</evidence>
<sequence length="497" mass="56344">MTEKRSRDSAVSSTGDIWSSDEFQEYGDWILNWISHYFSNPQEYPVLAKVQPGEIRKRLPQHPPNRSEPMENVWSDFQSVILPGITHWNHPGFMAYFGITGSQPGILAETLSAALNVNGMLWKASPAATELEEVTLDWLRQLLGLPSRFWGVIQDTASLSSLVAMIAARQTIPGVRDEGLCGRSDLPPLRYYISQEAHSSIEKAGIVLGIGRKGVCSIPSDKNFRMDTRLLEKSIRADLDQGIRPFAVVATAGTTSTTSVDPLDRIAEICRRYKLWFHVDAAYAGAAALLPEKRELFKGWERADSIVVNPHKWLFCPIDLSVLYCRKPQVIREALSLVPAYLETPEADEVVNFMDYGVALGRRFRSLKLWFVLRTFGREGLQTRLQEHIRLAQQFSRWVGRSTLFRRMAPTPFSTVCFRLEPRSLKATPHKMTPATLDKLNETLLRNVNASGEIFISSTRLRGRTILRLAIGNIRTDERYLRRTCEILEAEAKRLLK</sequence>
<evidence type="ECO:0000256" key="1">
    <source>
        <dbReference type="ARBA" id="ARBA00001933"/>
    </source>
</evidence>
<evidence type="ECO:0000256" key="4">
    <source>
        <dbReference type="ARBA" id="ARBA00022898"/>
    </source>
</evidence>
<dbReference type="InterPro" id="IPR015422">
    <property type="entry name" value="PyrdxlP-dep_Trfase_small"/>
</dbReference>
<evidence type="ECO:0000256" key="2">
    <source>
        <dbReference type="ARBA" id="ARBA00009533"/>
    </source>
</evidence>
<dbReference type="Proteomes" id="UP000777784">
    <property type="component" value="Unassembled WGS sequence"/>
</dbReference>
<dbReference type="SUPFAM" id="SSF53383">
    <property type="entry name" value="PLP-dependent transferases"/>
    <property type="match status" value="1"/>
</dbReference>
<dbReference type="GO" id="GO:0019752">
    <property type="term" value="P:carboxylic acid metabolic process"/>
    <property type="evidence" value="ECO:0007669"/>
    <property type="project" value="InterPro"/>
</dbReference>
<evidence type="ECO:0000256" key="6">
    <source>
        <dbReference type="PIRSR" id="PIRSR602129-50"/>
    </source>
</evidence>
<name>A0A948RX90_UNCEI</name>
<dbReference type="Pfam" id="PF00282">
    <property type="entry name" value="Pyridoxal_deC"/>
    <property type="match status" value="1"/>
</dbReference>
<dbReference type="EMBL" id="JAHJDP010000099">
    <property type="protein sequence ID" value="MBU2692720.1"/>
    <property type="molecule type" value="Genomic_DNA"/>
</dbReference>